<dbReference type="InterPro" id="IPR018060">
    <property type="entry name" value="HTH_AraC"/>
</dbReference>
<reference evidence="5 6" key="1">
    <citation type="submission" date="2017-04" db="EMBL/GenBank/DDBJ databases">
        <authorList>
            <person name="Afonso C.L."/>
            <person name="Miller P.J."/>
            <person name="Scott M.A."/>
            <person name="Spackman E."/>
            <person name="Goraichik I."/>
            <person name="Dimitrov K.M."/>
            <person name="Suarez D.L."/>
            <person name="Swayne D.E."/>
        </authorList>
    </citation>
    <scope>NUCLEOTIDE SEQUENCE [LARGE SCALE GENOMIC DNA]</scope>
    <source>
        <strain evidence="5 6">DSM 22418</strain>
    </source>
</reference>
<keyword evidence="1" id="KW-0805">Transcription regulation</keyword>
<dbReference type="GO" id="GO:0043565">
    <property type="term" value="F:sequence-specific DNA binding"/>
    <property type="evidence" value="ECO:0007669"/>
    <property type="project" value="InterPro"/>
</dbReference>
<dbReference type="Pfam" id="PF12833">
    <property type="entry name" value="HTH_18"/>
    <property type="match status" value="1"/>
</dbReference>
<dbReference type="OrthoDB" id="952277at2"/>
<protein>
    <submittedName>
        <fullName evidence="5">AraC-type DNA-binding protein</fullName>
    </submittedName>
</protein>
<dbReference type="PROSITE" id="PS00041">
    <property type="entry name" value="HTH_ARAC_FAMILY_1"/>
    <property type="match status" value="1"/>
</dbReference>
<evidence type="ECO:0000256" key="2">
    <source>
        <dbReference type="ARBA" id="ARBA00023125"/>
    </source>
</evidence>
<proteinExistence type="predicted"/>
<dbReference type="PANTHER" id="PTHR43280">
    <property type="entry name" value="ARAC-FAMILY TRANSCRIPTIONAL REGULATOR"/>
    <property type="match status" value="1"/>
</dbReference>
<dbReference type="STRING" id="561061.SAMN05660862_0389"/>
<dbReference type="AlphaFoldDB" id="A0A1X7I348"/>
<evidence type="ECO:0000259" key="4">
    <source>
        <dbReference type="PROSITE" id="PS01124"/>
    </source>
</evidence>
<keyword evidence="2 5" id="KW-0238">DNA-binding</keyword>
<evidence type="ECO:0000256" key="3">
    <source>
        <dbReference type="ARBA" id="ARBA00023163"/>
    </source>
</evidence>
<gene>
    <name evidence="5" type="ORF">SAMN05660862_0389</name>
</gene>
<keyword evidence="6" id="KW-1185">Reference proteome</keyword>
<dbReference type="SMART" id="SM00342">
    <property type="entry name" value="HTH_ARAC"/>
    <property type="match status" value="1"/>
</dbReference>
<evidence type="ECO:0000256" key="1">
    <source>
        <dbReference type="ARBA" id="ARBA00023015"/>
    </source>
</evidence>
<keyword evidence="3" id="KW-0804">Transcription</keyword>
<dbReference type="Gene3D" id="3.30.70.100">
    <property type="match status" value="1"/>
</dbReference>
<feature type="domain" description="HTH araC/xylS-type" evidence="4">
    <location>
        <begin position="71"/>
        <end position="175"/>
    </location>
</feature>
<accession>A0A1X7I348</accession>
<dbReference type="GO" id="GO:0003700">
    <property type="term" value="F:DNA-binding transcription factor activity"/>
    <property type="evidence" value="ECO:0007669"/>
    <property type="project" value="InterPro"/>
</dbReference>
<evidence type="ECO:0000313" key="5">
    <source>
        <dbReference type="EMBL" id="SMG08608.1"/>
    </source>
</evidence>
<name>A0A1X7I348_9SPHI</name>
<dbReference type="Proteomes" id="UP000192980">
    <property type="component" value="Unassembled WGS sequence"/>
</dbReference>
<dbReference type="InterPro" id="IPR009057">
    <property type="entry name" value="Homeodomain-like_sf"/>
</dbReference>
<evidence type="ECO:0000313" key="6">
    <source>
        <dbReference type="Proteomes" id="UP000192980"/>
    </source>
</evidence>
<sequence length="186" mass="21361">MELFIKNMVCDRCKMVVQNEVTALGLTVTQIELGKVTVLEEHIDPVKEQLEQKLNTLGFELLTDKKVKTVEQIKNLIIASIHHSDDNLKVNLSDYLSEKLNKDYNTISSLFREVEKNTIEKFFISQKIERVKELLAYDELNLNEIAFKLNYSSVAHLSSQFKKITGISPSVFKKQAEDSRIALDKL</sequence>
<dbReference type="EMBL" id="FXAU01000001">
    <property type="protein sequence ID" value="SMG08608.1"/>
    <property type="molecule type" value="Genomic_DNA"/>
</dbReference>
<dbReference type="Gene3D" id="1.10.10.60">
    <property type="entry name" value="Homeodomain-like"/>
    <property type="match status" value="1"/>
</dbReference>
<dbReference type="PROSITE" id="PS01124">
    <property type="entry name" value="HTH_ARAC_FAMILY_2"/>
    <property type="match status" value="1"/>
</dbReference>
<dbReference type="PANTHER" id="PTHR43280:SF2">
    <property type="entry name" value="HTH-TYPE TRANSCRIPTIONAL REGULATOR EXSA"/>
    <property type="match status" value="1"/>
</dbReference>
<dbReference type="InterPro" id="IPR018062">
    <property type="entry name" value="HTH_AraC-typ_CS"/>
</dbReference>
<organism evidence="5 6">
    <name type="scientific">Sphingobacterium psychroaquaticum</name>
    <dbReference type="NCBI Taxonomy" id="561061"/>
    <lineage>
        <taxon>Bacteria</taxon>
        <taxon>Pseudomonadati</taxon>
        <taxon>Bacteroidota</taxon>
        <taxon>Sphingobacteriia</taxon>
        <taxon>Sphingobacteriales</taxon>
        <taxon>Sphingobacteriaceae</taxon>
        <taxon>Sphingobacterium</taxon>
    </lineage>
</organism>
<dbReference type="SUPFAM" id="SSF46689">
    <property type="entry name" value="Homeodomain-like"/>
    <property type="match status" value="1"/>
</dbReference>